<name>A0ABQ1TJX5_9FLAO</name>
<proteinExistence type="predicted"/>
<keyword evidence="1" id="KW-0812">Transmembrane</keyword>
<dbReference type="EMBL" id="BMKP01000001">
    <property type="protein sequence ID" value="GGE97347.1"/>
    <property type="molecule type" value="Genomic_DNA"/>
</dbReference>
<gene>
    <name evidence="2" type="ORF">GCM10011518_03340</name>
</gene>
<evidence type="ECO:0000256" key="1">
    <source>
        <dbReference type="SAM" id="Phobius"/>
    </source>
</evidence>
<feature type="transmembrane region" description="Helical" evidence="1">
    <location>
        <begin position="33"/>
        <end position="52"/>
    </location>
</feature>
<reference evidence="3" key="1">
    <citation type="journal article" date="2019" name="Int. J. Syst. Evol. Microbiol.">
        <title>The Global Catalogue of Microorganisms (GCM) 10K type strain sequencing project: providing services to taxonomists for standard genome sequencing and annotation.</title>
        <authorList>
            <consortium name="The Broad Institute Genomics Platform"/>
            <consortium name="The Broad Institute Genome Sequencing Center for Infectious Disease"/>
            <person name="Wu L."/>
            <person name="Ma J."/>
        </authorList>
    </citation>
    <scope>NUCLEOTIDE SEQUENCE [LARGE SCALE GENOMIC DNA]</scope>
    <source>
        <strain evidence="3">CGMCC 1.16060</strain>
    </source>
</reference>
<keyword evidence="1" id="KW-0472">Membrane</keyword>
<organism evidence="2 3">
    <name type="scientific">Flavobacterium limi</name>
    <dbReference type="NCBI Taxonomy" id="2045105"/>
    <lineage>
        <taxon>Bacteria</taxon>
        <taxon>Pseudomonadati</taxon>
        <taxon>Bacteroidota</taxon>
        <taxon>Flavobacteriia</taxon>
        <taxon>Flavobacteriales</taxon>
        <taxon>Flavobacteriaceae</taxon>
        <taxon>Flavobacterium</taxon>
    </lineage>
</organism>
<dbReference type="Proteomes" id="UP000655016">
    <property type="component" value="Unassembled WGS sequence"/>
</dbReference>
<evidence type="ECO:0000313" key="2">
    <source>
        <dbReference type="EMBL" id="GGE97347.1"/>
    </source>
</evidence>
<protein>
    <submittedName>
        <fullName evidence="2">Uncharacterized protein</fullName>
    </submittedName>
</protein>
<accession>A0ABQ1TJX5</accession>
<keyword evidence="1" id="KW-1133">Transmembrane helix</keyword>
<keyword evidence="3" id="KW-1185">Reference proteome</keyword>
<evidence type="ECO:0000313" key="3">
    <source>
        <dbReference type="Proteomes" id="UP000655016"/>
    </source>
</evidence>
<comment type="caution">
    <text evidence="2">The sequence shown here is derived from an EMBL/GenBank/DDBJ whole genome shotgun (WGS) entry which is preliminary data.</text>
</comment>
<sequence>MFEFVALIDLQLYAKVTIISNIKYFFMSDILELNIAFGCSVRIIMNMLYLNLRKIVQIKKLVNNELAFM</sequence>